<dbReference type="Proteomes" id="UP000265000">
    <property type="component" value="Unplaced"/>
</dbReference>
<dbReference type="GeneTree" id="ENSGT00940000164784"/>
<evidence type="ECO:0000256" key="3">
    <source>
        <dbReference type="ARBA" id="ARBA00022777"/>
    </source>
</evidence>
<evidence type="ECO:0000313" key="5">
    <source>
        <dbReference type="Ensembl" id="ENSFHEP00000007902.1"/>
    </source>
</evidence>
<keyword evidence="1 4" id="KW-0808">Transferase</keyword>
<protein>
    <submittedName>
        <fullName evidence="5">Adenylate kinase 8</fullName>
    </submittedName>
</protein>
<organism evidence="5 6">
    <name type="scientific">Fundulus heteroclitus</name>
    <name type="common">Killifish</name>
    <name type="synonym">Mummichog</name>
    <dbReference type="NCBI Taxonomy" id="8078"/>
    <lineage>
        <taxon>Eukaryota</taxon>
        <taxon>Metazoa</taxon>
        <taxon>Chordata</taxon>
        <taxon>Craniata</taxon>
        <taxon>Vertebrata</taxon>
        <taxon>Euteleostomi</taxon>
        <taxon>Actinopterygii</taxon>
        <taxon>Neopterygii</taxon>
        <taxon>Teleostei</taxon>
        <taxon>Neoteleostei</taxon>
        <taxon>Acanthomorphata</taxon>
        <taxon>Ovalentaria</taxon>
        <taxon>Atherinomorphae</taxon>
        <taxon>Cyprinodontiformes</taxon>
        <taxon>Fundulidae</taxon>
        <taxon>Fundulus</taxon>
    </lineage>
</organism>
<dbReference type="Gene3D" id="3.40.50.300">
    <property type="entry name" value="P-loop containing nucleotide triphosphate hydrolases"/>
    <property type="match status" value="2"/>
</dbReference>
<keyword evidence="2" id="KW-0547">Nucleotide-binding</keyword>
<evidence type="ECO:0000256" key="1">
    <source>
        <dbReference type="ARBA" id="ARBA00022679"/>
    </source>
</evidence>
<accession>A0A3Q2P6S4</accession>
<dbReference type="AlphaFoldDB" id="A0A3Q2P6S4"/>
<dbReference type="PRINTS" id="PR00094">
    <property type="entry name" value="ADENYLTKNASE"/>
</dbReference>
<dbReference type="GO" id="GO:0005524">
    <property type="term" value="F:ATP binding"/>
    <property type="evidence" value="ECO:0007669"/>
    <property type="project" value="InterPro"/>
</dbReference>
<dbReference type="Ensembl" id="ENSFHET00000003041.1">
    <property type="protein sequence ID" value="ENSFHEP00000007902.1"/>
    <property type="gene ID" value="ENSFHEG00000009137.1"/>
</dbReference>
<evidence type="ECO:0000256" key="2">
    <source>
        <dbReference type="ARBA" id="ARBA00022741"/>
    </source>
</evidence>
<proteinExistence type="inferred from homology"/>
<dbReference type="GO" id="GO:0006139">
    <property type="term" value="P:nucleobase-containing compound metabolic process"/>
    <property type="evidence" value="ECO:0007669"/>
    <property type="project" value="InterPro"/>
</dbReference>
<keyword evidence="3 4" id="KW-0418">Kinase</keyword>
<dbReference type="PANTHER" id="PTHR23359">
    <property type="entry name" value="NUCLEOTIDE KINASE"/>
    <property type="match status" value="1"/>
</dbReference>
<comment type="similarity">
    <text evidence="4">Belongs to the adenylate kinase family.</text>
</comment>
<evidence type="ECO:0000256" key="4">
    <source>
        <dbReference type="RuleBase" id="RU003330"/>
    </source>
</evidence>
<reference evidence="5" key="1">
    <citation type="submission" date="2025-08" db="UniProtKB">
        <authorList>
            <consortium name="Ensembl"/>
        </authorList>
    </citation>
    <scope>IDENTIFICATION</scope>
</reference>
<sequence length="435" mass="49298">MDDTLRPLRIPPQISVYADKHNVCHLVQVSRHLVQVSRHLVQVSRRRRVVPRLPAAAPTSASVAETFKKVLLRFFQLSPSEPQPAPRWDRTFQHQDVPKVQSMMFCLLLQGWVLEGFPQTPRPVCPAPDPHVLFCCSDAGDVYHQIFVRPDDDTVALRLERGRGLSDQQLLAELQRYRCEVTALRSAYQHVLKVVNADQPPADVYLEALTFVRSHCHFRTPRILLLGPPGSGKSQLARLVAEKYKVVDVSCGRLLRSVAADGSGRGAEIQPYLDDGRPVPDSLLLPVLEDRLSRVDCSCRGWILHGFPHDLQQAAVLQESQYQPNRVFFLEATDEACLERLSLRATDPVSGQRYHAVTRPAPGLEVQNRLQTAPEDGTEPVTQRLKVFRMRSAALQVNTDLSPWKRFIYSPETETKGIKIDFHWWYESSALISKF</sequence>
<dbReference type="SUPFAM" id="SSF52540">
    <property type="entry name" value="P-loop containing nucleoside triphosphate hydrolases"/>
    <property type="match status" value="1"/>
</dbReference>
<dbReference type="CDD" id="cd01428">
    <property type="entry name" value="ADK"/>
    <property type="match status" value="1"/>
</dbReference>
<dbReference type="InterPro" id="IPR027417">
    <property type="entry name" value="P-loop_NTPase"/>
</dbReference>
<dbReference type="InterPro" id="IPR000850">
    <property type="entry name" value="Adenylat/UMP-CMP_kin"/>
</dbReference>
<dbReference type="GO" id="GO:0019205">
    <property type="term" value="F:nucleobase-containing compound kinase activity"/>
    <property type="evidence" value="ECO:0007669"/>
    <property type="project" value="InterPro"/>
</dbReference>
<name>A0A3Q2P6S4_FUNHE</name>
<reference evidence="5" key="2">
    <citation type="submission" date="2025-09" db="UniProtKB">
        <authorList>
            <consortium name="Ensembl"/>
        </authorList>
    </citation>
    <scope>IDENTIFICATION</scope>
</reference>
<dbReference type="Pfam" id="PF00406">
    <property type="entry name" value="ADK"/>
    <property type="match status" value="1"/>
</dbReference>
<keyword evidence="6" id="KW-1185">Reference proteome</keyword>
<evidence type="ECO:0000313" key="6">
    <source>
        <dbReference type="Proteomes" id="UP000265000"/>
    </source>
</evidence>